<feature type="non-terminal residue" evidence="1">
    <location>
        <position position="1"/>
    </location>
</feature>
<evidence type="ECO:0000313" key="1">
    <source>
        <dbReference type="EMBL" id="CAJ0583170.1"/>
    </source>
</evidence>
<dbReference type="AlphaFoldDB" id="A0AA36DBE5"/>
<reference evidence="1" key="1">
    <citation type="submission" date="2023-06" db="EMBL/GenBank/DDBJ databases">
        <authorList>
            <person name="Delattre M."/>
        </authorList>
    </citation>
    <scope>NUCLEOTIDE SEQUENCE</scope>
    <source>
        <strain evidence="1">AF72</strain>
    </source>
</reference>
<dbReference type="EMBL" id="CATQJA010002665">
    <property type="protein sequence ID" value="CAJ0583170.1"/>
    <property type="molecule type" value="Genomic_DNA"/>
</dbReference>
<dbReference type="Gene3D" id="3.30.1370.110">
    <property type="match status" value="1"/>
</dbReference>
<evidence type="ECO:0008006" key="3">
    <source>
        <dbReference type="Google" id="ProtNLM"/>
    </source>
</evidence>
<dbReference type="InterPro" id="IPR036063">
    <property type="entry name" value="Smr_dom_sf"/>
</dbReference>
<keyword evidence="2" id="KW-1185">Reference proteome</keyword>
<evidence type="ECO:0000313" key="2">
    <source>
        <dbReference type="Proteomes" id="UP001177023"/>
    </source>
</evidence>
<gene>
    <name evidence="1" type="ORF">MSPICULIGERA_LOCUS21266</name>
</gene>
<dbReference type="SUPFAM" id="SSF160443">
    <property type="entry name" value="SMR domain-like"/>
    <property type="match status" value="1"/>
</dbReference>
<protein>
    <recommendedName>
        <fullName evidence="3">Smr domain-containing protein</fullName>
    </recommendedName>
</protein>
<proteinExistence type="predicted"/>
<dbReference type="Proteomes" id="UP001177023">
    <property type="component" value="Unassembled WGS sequence"/>
</dbReference>
<name>A0AA36DBE5_9BILA</name>
<accession>A0AA36DBE5</accession>
<organism evidence="1 2">
    <name type="scientific">Mesorhabditis spiculigera</name>
    <dbReference type="NCBI Taxonomy" id="96644"/>
    <lineage>
        <taxon>Eukaryota</taxon>
        <taxon>Metazoa</taxon>
        <taxon>Ecdysozoa</taxon>
        <taxon>Nematoda</taxon>
        <taxon>Chromadorea</taxon>
        <taxon>Rhabditida</taxon>
        <taxon>Rhabditina</taxon>
        <taxon>Rhabditomorpha</taxon>
        <taxon>Rhabditoidea</taxon>
        <taxon>Rhabditidae</taxon>
        <taxon>Mesorhabditinae</taxon>
        <taxon>Mesorhabditis</taxon>
    </lineage>
</organism>
<sequence>MLSINVISQRLRAFLIQYNGGCTQGNLVFGAISKDLLYFLYRAWNNYKVVKPDVQYLAMLLDRDDAPIKLEELTEEKHQLPNDELFQDYLKHLFDQGCPNKGFNYPVPGWILHLINFAATNNADKTIPPQEKIIAEALEKEVKDIWKSIEGLQKNQNDCIQAAASMSGPGAENYMRRADQRRREWEALVEKANQLKRRYYLAENNLKSIDLHYMSNRGALALMKELLQLKAIKTDLEVVTGYGASTGSSVTKNNFLQFLSANNYSYTRKNDGAFTIHPKKFAKVSRFSFGPDTRR</sequence>
<comment type="caution">
    <text evidence="1">The sequence shown here is derived from an EMBL/GenBank/DDBJ whole genome shotgun (WGS) entry which is preliminary data.</text>
</comment>